<evidence type="ECO:0000256" key="2">
    <source>
        <dbReference type="ARBA" id="ARBA00022729"/>
    </source>
</evidence>
<keyword evidence="3" id="KW-0677">Repeat</keyword>
<dbReference type="SUPFAM" id="SSF52058">
    <property type="entry name" value="L domain-like"/>
    <property type="match status" value="2"/>
</dbReference>
<proteinExistence type="predicted"/>
<evidence type="ECO:0000313" key="6">
    <source>
        <dbReference type="Proteomes" id="UP000728032"/>
    </source>
</evidence>
<protein>
    <submittedName>
        <fullName evidence="5">Uncharacterized protein</fullName>
    </submittedName>
</protein>
<dbReference type="InterPro" id="IPR026906">
    <property type="entry name" value="LRR_5"/>
</dbReference>
<sequence>MNKIGFACIIIQALVIILSAIGLTLCDRCPDPEIVKPCKCDGYEISCGDGVRDLKPIFERISANITDPGVKQFIELIIGGDTIESIPENAFSDISFQRIAIWGVSKLKHIHTNAFGPITPKNTISFVFWGDSPNYDATNLYDIFNKFENCQQFSFGDINLKTIPANAFKELPKLEEVIIYGQSIETIGEKPFFELNALRNVEVYKTSIKYIPQNVFVFRNNSQSQLKIGLYANPKLNGQSFDENAFTKTGGSVMLDFGGNRYYTDPNQMQFLDESKFKPFLMADPKNGINMIKQKFDCNDCRNYWLKRNEDYLKRLLNLKCSNGLEDGVRDLKPIFERISANITDPGDKQFIDLKIGGDTIESIPENAFSDISFQRITIWGASKLKHIHTNAFGAITPKNTISFIFWGDSPKYDATNLYDIFNKFENCQQFSFGDINLKTIPANAFKELPKLEETGGSVMLDFGGNGFYTSPNQMQFLDESKFKPFLMANPKNGINMVDQKFDCNDCRNYWLKKNEDYLKRLINLKCSNAIRNGLNIHSSKNLI</sequence>
<evidence type="ECO:0000256" key="4">
    <source>
        <dbReference type="SAM" id="SignalP"/>
    </source>
</evidence>
<dbReference type="Pfam" id="PF13306">
    <property type="entry name" value="LRR_5"/>
    <property type="match status" value="3"/>
</dbReference>
<gene>
    <name evidence="5" type="ORF">ONB1V03_LOCUS8378</name>
</gene>
<reference evidence="5" key="1">
    <citation type="submission" date="2020-11" db="EMBL/GenBank/DDBJ databases">
        <authorList>
            <person name="Tran Van P."/>
        </authorList>
    </citation>
    <scope>NUCLEOTIDE SEQUENCE</scope>
</reference>
<evidence type="ECO:0000313" key="5">
    <source>
        <dbReference type="EMBL" id="CAD7651593.1"/>
    </source>
</evidence>
<keyword evidence="6" id="KW-1185">Reference proteome</keyword>
<dbReference type="Gene3D" id="3.80.10.10">
    <property type="entry name" value="Ribonuclease Inhibitor"/>
    <property type="match status" value="2"/>
</dbReference>
<dbReference type="AlphaFoldDB" id="A0A7R9M136"/>
<dbReference type="InterPro" id="IPR032675">
    <property type="entry name" value="LRR_dom_sf"/>
</dbReference>
<accession>A0A7R9M136</accession>
<dbReference type="GO" id="GO:0005886">
    <property type="term" value="C:plasma membrane"/>
    <property type="evidence" value="ECO:0007669"/>
    <property type="project" value="TreeGrafter"/>
</dbReference>
<name>A0A7R9M136_9ACAR</name>
<dbReference type="InterPro" id="IPR050541">
    <property type="entry name" value="LRR_TM_domain-containing"/>
</dbReference>
<dbReference type="Proteomes" id="UP000728032">
    <property type="component" value="Unassembled WGS sequence"/>
</dbReference>
<evidence type="ECO:0000256" key="1">
    <source>
        <dbReference type="ARBA" id="ARBA00022614"/>
    </source>
</evidence>
<dbReference type="PANTHER" id="PTHR24369">
    <property type="entry name" value="ANTIGEN BSP, PUTATIVE-RELATED"/>
    <property type="match status" value="1"/>
</dbReference>
<organism evidence="5">
    <name type="scientific">Oppiella nova</name>
    <dbReference type="NCBI Taxonomy" id="334625"/>
    <lineage>
        <taxon>Eukaryota</taxon>
        <taxon>Metazoa</taxon>
        <taxon>Ecdysozoa</taxon>
        <taxon>Arthropoda</taxon>
        <taxon>Chelicerata</taxon>
        <taxon>Arachnida</taxon>
        <taxon>Acari</taxon>
        <taxon>Acariformes</taxon>
        <taxon>Sarcoptiformes</taxon>
        <taxon>Oribatida</taxon>
        <taxon>Brachypylina</taxon>
        <taxon>Oppioidea</taxon>
        <taxon>Oppiidae</taxon>
        <taxon>Oppiella</taxon>
    </lineage>
</organism>
<feature type="chain" id="PRO_5036211407" evidence="4">
    <location>
        <begin position="27"/>
        <end position="544"/>
    </location>
</feature>
<dbReference type="EMBL" id="OC919585">
    <property type="protein sequence ID" value="CAD7651593.1"/>
    <property type="molecule type" value="Genomic_DNA"/>
</dbReference>
<evidence type="ECO:0000256" key="3">
    <source>
        <dbReference type="ARBA" id="ARBA00022737"/>
    </source>
</evidence>
<keyword evidence="1" id="KW-0433">Leucine-rich repeat</keyword>
<dbReference type="EMBL" id="CAJPVJ010004760">
    <property type="protein sequence ID" value="CAG2168894.1"/>
    <property type="molecule type" value="Genomic_DNA"/>
</dbReference>
<keyword evidence="2 4" id="KW-0732">Signal</keyword>
<feature type="signal peptide" evidence="4">
    <location>
        <begin position="1"/>
        <end position="26"/>
    </location>
</feature>
<dbReference type="OrthoDB" id="7383340at2759"/>
<dbReference type="PANTHER" id="PTHR24369:SF210">
    <property type="entry name" value="CHAOPTIN-RELATED"/>
    <property type="match status" value="1"/>
</dbReference>